<comment type="caution">
    <text evidence="1">The sequence shown here is derived from an EMBL/GenBank/DDBJ whole genome shotgun (WGS) entry which is preliminary data.</text>
</comment>
<dbReference type="RefSeq" id="WP_102966833.1">
    <property type="nucleotide sequence ID" value="NZ_POSK01000012.1"/>
</dbReference>
<proteinExistence type="predicted"/>
<dbReference type="OrthoDB" id="6271555at2"/>
<evidence type="ECO:0000313" key="1">
    <source>
        <dbReference type="EMBL" id="PNI03233.1"/>
    </source>
</evidence>
<dbReference type="InterPro" id="IPR021811">
    <property type="entry name" value="DUF3389"/>
</dbReference>
<protein>
    <submittedName>
        <fullName evidence="1">DUF3389 domain-containing protein</fullName>
    </submittedName>
</protein>
<reference evidence="1 2" key="1">
    <citation type="submission" date="2018-01" db="EMBL/GenBank/DDBJ databases">
        <title>Draft genome sequences of six Vibrio diazotrophicus strains isolated from deep-sea sediments of the Baltic Sea.</title>
        <authorList>
            <person name="Castillo D."/>
            <person name="Vandieken V."/>
            <person name="Chiang O."/>
            <person name="Middelboe M."/>
        </authorList>
    </citation>
    <scope>NUCLEOTIDE SEQUENCE [LARGE SCALE GENOMIC DNA]</scope>
    <source>
        <strain evidence="1 2">60.27F</strain>
    </source>
</reference>
<dbReference type="EMBL" id="POSK01000012">
    <property type="protein sequence ID" value="PNI03233.1"/>
    <property type="molecule type" value="Genomic_DNA"/>
</dbReference>
<dbReference type="AlphaFoldDB" id="A0A2J8HY87"/>
<dbReference type="Proteomes" id="UP000236449">
    <property type="component" value="Unassembled WGS sequence"/>
</dbReference>
<name>A0A2J8HY87_VIBDI</name>
<evidence type="ECO:0000313" key="2">
    <source>
        <dbReference type="Proteomes" id="UP000236449"/>
    </source>
</evidence>
<accession>A0A2J8HY87</accession>
<gene>
    <name evidence="1" type="ORF">C1N32_16640</name>
</gene>
<organism evidence="1 2">
    <name type="scientific">Vibrio diazotrophicus</name>
    <dbReference type="NCBI Taxonomy" id="685"/>
    <lineage>
        <taxon>Bacteria</taxon>
        <taxon>Pseudomonadati</taxon>
        <taxon>Pseudomonadota</taxon>
        <taxon>Gammaproteobacteria</taxon>
        <taxon>Vibrionales</taxon>
        <taxon>Vibrionaceae</taxon>
        <taxon>Vibrio</taxon>
    </lineage>
</organism>
<sequence length="77" mass="8463">MVIEFKFGKIIATQHEVVIRLDGKHRVTLQASADAVQLLGNGANVIVVNCSEAKWSMKLDNQTQLEQLAECLGCSIH</sequence>
<dbReference type="Pfam" id="PF11869">
    <property type="entry name" value="DUF3389"/>
    <property type="match status" value="1"/>
</dbReference>